<name>A0A371HIY3_MUCPR</name>
<organism evidence="1 2">
    <name type="scientific">Mucuna pruriens</name>
    <name type="common">Velvet bean</name>
    <name type="synonym">Dolichos pruriens</name>
    <dbReference type="NCBI Taxonomy" id="157652"/>
    <lineage>
        <taxon>Eukaryota</taxon>
        <taxon>Viridiplantae</taxon>
        <taxon>Streptophyta</taxon>
        <taxon>Embryophyta</taxon>
        <taxon>Tracheophyta</taxon>
        <taxon>Spermatophyta</taxon>
        <taxon>Magnoliopsida</taxon>
        <taxon>eudicotyledons</taxon>
        <taxon>Gunneridae</taxon>
        <taxon>Pentapetalae</taxon>
        <taxon>rosids</taxon>
        <taxon>fabids</taxon>
        <taxon>Fabales</taxon>
        <taxon>Fabaceae</taxon>
        <taxon>Papilionoideae</taxon>
        <taxon>50 kb inversion clade</taxon>
        <taxon>NPAAA clade</taxon>
        <taxon>indigoferoid/millettioid clade</taxon>
        <taxon>Phaseoleae</taxon>
        <taxon>Mucuna</taxon>
    </lineage>
</organism>
<dbReference type="AlphaFoldDB" id="A0A371HIY3"/>
<protein>
    <submittedName>
        <fullName evidence="1">Uncharacterized protein</fullName>
    </submittedName>
</protein>
<proteinExistence type="predicted"/>
<reference evidence="1" key="1">
    <citation type="submission" date="2018-05" db="EMBL/GenBank/DDBJ databases">
        <title>Draft genome of Mucuna pruriens seed.</title>
        <authorList>
            <person name="Nnadi N.E."/>
            <person name="Vos R."/>
            <person name="Hasami M.H."/>
            <person name="Devisetty U.K."/>
            <person name="Aguiy J.C."/>
        </authorList>
    </citation>
    <scope>NUCLEOTIDE SEQUENCE [LARGE SCALE GENOMIC DNA]</scope>
    <source>
        <strain evidence="1">JCA_2017</strain>
    </source>
</reference>
<dbReference type="EMBL" id="QJKJ01002464">
    <property type="protein sequence ID" value="RDY02766.1"/>
    <property type="molecule type" value="Genomic_DNA"/>
</dbReference>
<gene>
    <name evidence="1" type="ORF">CR513_13740</name>
</gene>
<feature type="non-terminal residue" evidence="1">
    <location>
        <position position="1"/>
    </location>
</feature>
<sequence length="137" mass="16129">MHLVKDVKDTILILIIFLNNFYGVGARGNKKYIGLRGKICVKIKRWMVKNLRAFNLALLGKWFENEVEIKNIFVVYAYTYGRLGPLRSKSLGWWKDICSLEKPTKNLRRNNFQTRCYGKQKVGLTLFYFIIGWRGEC</sequence>
<keyword evidence="2" id="KW-1185">Reference proteome</keyword>
<evidence type="ECO:0000313" key="1">
    <source>
        <dbReference type="EMBL" id="RDY02766.1"/>
    </source>
</evidence>
<evidence type="ECO:0000313" key="2">
    <source>
        <dbReference type="Proteomes" id="UP000257109"/>
    </source>
</evidence>
<accession>A0A371HIY3</accession>
<comment type="caution">
    <text evidence="1">The sequence shown here is derived from an EMBL/GenBank/DDBJ whole genome shotgun (WGS) entry which is preliminary data.</text>
</comment>
<dbReference type="Proteomes" id="UP000257109">
    <property type="component" value="Unassembled WGS sequence"/>
</dbReference>